<comment type="caution">
    <text evidence="4">The sequence shown here is derived from an EMBL/GenBank/DDBJ whole genome shotgun (WGS) entry which is preliminary data.</text>
</comment>
<evidence type="ECO:0000256" key="1">
    <source>
        <dbReference type="ARBA" id="ARBA00022679"/>
    </source>
</evidence>
<dbReference type="Pfam" id="PF13508">
    <property type="entry name" value="Acetyltransf_7"/>
    <property type="match status" value="1"/>
</dbReference>
<feature type="domain" description="N-acetyltransferase" evidence="3">
    <location>
        <begin position="3"/>
        <end position="143"/>
    </location>
</feature>
<evidence type="ECO:0000256" key="2">
    <source>
        <dbReference type="ARBA" id="ARBA00023315"/>
    </source>
</evidence>
<dbReference type="InterPro" id="IPR000182">
    <property type="entry name" value="GNAT_dom"/>
</dbReference>
<evidence type="ECO:0000313" key="4">
    <source>
        <dbReference type="EMBL" id="OJI92478.1"/>
    </source>
</evidence>
<evidence type="ECO:0000313" key="5">
    <source>
        <dbReference type="Proteomes" id="UP000184514"/>
    </source>
</evidence>
<dbReference type="RefSeq" id="WP_072631814.1">
    <property type="nucleotide sequence ID" value="NZ_MLCB01000180.1"/>
</dbReference>
<protein>
    <submittedName>
        <fullName evidence="4">Putative acetyltransferase</fullName>
    </submittedName>
</protein>
<dbReference type="Gene3D" id="3.40.630.30">
    <property type="match status" value="1"/>
</dbReference>
<keyword evidence="5" id="KW-1185">Reference proteome</keyword>
<dbReference type="EMBL" id="MLCB01000180">
    <property type="protein sequence ID" value="OJI92478.1"/>
    <property type="molecule type" value="Genomic_DNA"/>
</dbReference>
<dbReference type="STRING" id="696762.PFRI_33090"/>
<dbReference type="CDD" id="cd04301">
    <property type="entry name" value="NAT_SF"/>
    <property type="match status" value="1"/>
</dbReference>
<evidence type="ECO:0000259" key="3">
    <source>
        <dbReference type="PROSITE" id="PS51186"/>
    </source>
</evidence>
<organism evidence="4 5">
    <name type="scientific">Planktotalea frisia</name>
    <dbReference type="NCBI Taxonomy" id="696762"/>
    <lineage>
        <taxon>Bacteria</taxon>
        <taxon>Pseudomonadati</taxon>
        <taxon>Pseudomonadota</taxon>
        <taxon>Alphaproteobacteria</taxon>
        <taxon>Rhodobacterales</taxon>
        <taxon>Paracoccaceae</taxon>
        <taxon>Planktotalea</taxon>
    </lineage>
</organism>
<accession>A0A1L9NT50</accession>
<dbReference type="PROSITE" id="PS51186">
    <property type="entry name" value="GNAT"/>
    <property type="match status" value="1"/>
</dbReference>
<gene>
    <name evidence="4" type="ORF">PFRI_33090</name>
</gene>
<dbReference type="PANTHER" id="PTHR43877">
    <property type="entry name" value="AMINOALKYLPHOSPHONATE N-ACETYLTRANSFERASE-RELATED-RELATED"/>
    <property type="match status" value="1"/>
</dbReference>
<reference evidence="4 5" key="1">
    <citation type="submission" date="2016-10" db="EMBL/GenBank/DDBJ databases">
        <title>Genome sequence of Planktotalea frisia SH6-1.</title>
        <authorList>
            <person name="Poehlein A."/>
            <person name="Bakenhus I."/>
            <person name="Voget S."/>
            <person name="Brinkhoff T."/>
            <person name="Simon M."/>
        </authorList>
    </citation>
    <scope>NUCLEOTIDE SEQUENCE [LARGE SCALE GENOMIC DNA]</scope>
    <source>
        <strain evidence="4 5">SH6-1</strain>
    </source>
</reference>
<dbReference type="InterPro" id="IPR016181">
    <property type="entry name" value="Acyl_CoA_acyltransferase"/>
</dbReference>
<dbReference type="AlphaFoldDB" id="A0A1L9NT50"/>
<sequence>MNRVIRPARSTDAGKLGAILSEAVRAHTWKPRLHTGAEDIAHMGDLIDRGWVRVCESDGVVAGFLALDGTSVQSLYVSVAEQGKGIGGALLVQAQEGQERLELWTFQANEDAQRFYRAHGFTAAERKEGAGNEEGLPDVRFTWVKSNKEPQNG</sequence>
<proteinExistence type="predicted"/>
<dbReference type="InterPro" id="IPR050832">
    <property type="entry name" value="Bact_Acetyltransf"/>
</dbReference>
<dbReference type="GO" id="GO:0016747">
    <property type="term" value="F:acyltransferase activity, transferring groups other than amino-acyl groups"/>
    <property type="evidence" value="ECO:0007669"/>
    <property type="project" value="InterPro"/>
</dbReference>
<keyword evidence="1 4" id="KW-0808">Transferase</keyword>
<dbReference type="PANTHER" id="PTHR43877:SF2">
    <property type="entry name" value="AMINOALKYLPHOSPHONATE N-ACETYLTRANSFERASE-RELATED"/>
    <property type="match status" value="1"/>
</dbReference>
<dbReference type="SUPFAM" id="SSF55729">
    <property type="entry name" value="Acyl-CoA N-acyltransferases (Nat)"/>
    <property type="match status" value="1"/>
</dbReference>
<keyword evidence="2" id="KW-0012">Acyltransferase</keyword>
<name>A0A1L9NT50_9RHOB</name>
<dbReference type="Proteomes" id="UP000184514">
    <property type="component" value="Unassembled WGS sequence"/>
</dbReference>